<name>A0A9Q3KG14_9BASI</name>
<accession>A0A9Q3KG14</accession>
<feature type="region of interest" description="Disordered" evidence="1">
    <location>
        <begin position="116"/>
        <end position="135"/>
    </location>
</feature>
<dbReference type="AlphaFoldDB" id="A0A9Q3KG14"/>
<organism evidence="2 3">
    <name type="scientific">Austropuccinia psidii MF-1</name>
    <dbReference type="NCBI Taxonomy" id="1389203"/>
    <lineage>
        <taxon>Eukaryota</taxon>
        <taxon>Fungi</taxon>
        <taxon>Dikarya</taxon>
        <taxon>Basidiomycota</taxon>
        <taxon>Pucciniomycotina</taxon>
        <taxon>Pucciniomycetes</taxon>
        <taxon>Pucciniales</taxon>
        <taxon>Sphaerophragmiaceae</taxon>
        <taxon>Austropuccinia</taxon>
    </lineage>
</organism>
<evidence type="ECO:0000313" key="3">
    <source>
        <dbReference type="Proteomes" id="UP000765509"/>
    </source>
</evidence>
<keyword evidence="3" id="KW-1185">Reference proteome</keyword>
<reference evidence="2" key="1">
    <citation type="submission" date="2021-03" db="EMBL/GenBank/DDBJ databases">
        <title>Draft genome sequence of rust myrtle Austropuccinia psidii MF-1, a brazilian biotype.</title>
        <authorList>
            <person name="Quecine M.C."/>
            <person name="Pachon D.M.R."/>
            <person name="Bonatelli M.L."/>
            <person name="Correr F.H."/>
            <person name="Franceschini L.M."/>
            <person name="Leite T.F."/>
            <person name="Margarido G.R.A."/>
            <person name="Almeida C.A."/>
            <person name="Ferrarezi J.A."/>
            <person name="Labate C.A."/>
        </authorList>
    </citation>
    <scope>NUCLEOTIDE SEQUENCE</scope>
    <source>
        <strain evidence="2">MF-1</strain>
    </source>
</reference>
<gene>
    <name evidence="2" type="ORF">O181_118260</name>
</gene>
<proteinExistence type="predicted"/>
<sequence length="135" mass="14631">MPICHSPPTRQARSRARTQAILTPTARAPLDGTPEFPQLQSQFDRGPHGPGEYGEEEEENSVEEEESDGSEGVPAPVRASQGTGGPTLAQSDNPVSHESEPCLLAIMQEMTQIMPNFPESSSYDASNHQPQILHL</sequence>
<evidence type="ECO:0000256" key="1">
    <source>
        <dbReference type="SAM" id="MobiDB-lite"/>
    </source>
</evidence>
<feature type="compositionally biased region" description="Low complexity" evidence="1">
    <location>
        <begin position="1"/>
        <end position="11"/>
    </location>
</feature>
<protein>
    <submittedName>
        <fullName evidence="2">Uncharacterized protein</fullName>
    </submittedName>
</protein>
<dbReference type="EMBL" id="AVOT02103001">
    <property type="protein sequence ID" value="MBW0578545.1"/>
    <property type="molecule type" value="Genomic_DNA"/>
</dbReference>
<feature type="compositionally biased region" description="Acidic residues" evidence="1">
    <location>
        <begin position="53"/>
        <end position="69"/>
    </location>
</feature>
<dbReference type="Proteomes" id="UP000765509">
    <property type="component" value="Unassembled WGS sequence"/>
</dbReference>
<comment type="caution">
    <text evidence="2">The sequence shown here is derived from an EMBL/GenBank/DDBJ whole genome shotgun (WGS) entry which is preliminary data.</text>
</comment>
<evidence type="ECO:0000313" key="2">
    <source>
        <dbReference type="EMBL" id="MBW0578545.1"/>
    </source>
</evidence>
<feature type="region of interest" description="Disordered" evidence="1">
    <location>
        <begin position="1"/>
        <end position="99"/>
    </location>
</feature>